<accession>A0A0E9QUW9</accession>
<dbReference type="EMBL" id="GBXM01088684">
    <property type="protein sequence ID" value="JAH19893.1"/>
    <property type="molecule type" value="Transcribed_RNA"/>
</dbReference>
<protein>
    <submittedName>
        <fullName evidence="1">Uncharacterized protein</fullName>
    </submittedName>
</protein>
<sequence>MEDWAFFHFHHSMTFRHTYIKVEALFMWLKKKNGNKYVITRPLCMISPSAHAVSRFNVFHPTARKCKQVNCKRNTYCYIHLVSQLISLVCHLKMYLIE</sequence>
<reference evidence="1" key="1">
    <citation type="submission" date="2014-11" db="EMBL/GenBank/DDBJ databases">
        <authorList>
            <person name="Amaro Gonzalez C."/>
        </authorList>
    </citation>
    <scope>NUCLEOTIDE SEQUENCE</scope>
</reference>
<name>A0A0E9QUW9_ANGAN</name>
<organism evidence="1">
    <name type="scientific">Anguilla anguilla</name>
    <name type="common">European freshwater eel</name>
    <name type="synonym">Muraena anguilla</name>
    <dbReference type="NCBI Taxonomy" id="7936"/>
    <lineage>
        <taxon>Eukaryota</taxon>
        <taxon>Metazoa</taxon>
        <taxon>Chordata</taxon>
        <taxon>Craniata</taxon>
        <taxon>Vertebrata</taxon>
        <taxon>Euteleostomi</taxon>
        <taxon>Actinopterygii</taxon>
        <taxon>Neopterygii</taxon>
        <taxon>Teleostei</taxon>
        <taxon>Anguilliformes</taxon>
        <taxon>Anguillidae</taxon>
        <taxon>Anguilla</taxon>
    </lineage>
</organism>
<dbReference type="AlphaFoldDB" id="A0A0E9QUW9"/>
<reference evidence="1" key="2">
    <citation type="journal article" date="2015" name="Fish Shellfish Immunol.">
        <title>Early steps in the European eel (Anguilla anguilla)-Vibrio vulnificus interaction in the gills: Role of the RtxA13 toxin.</title>
        <authorList>
            <person name="Callol A."/>
            <person name="Pajuelo D."/>
            <person name="Ebbesson L."/>
            <person name="Teles M."/>
            <person name="MacKenzie S."/>
            <person name="Amaro C."/>
        </authorList>
    </citation>
    <scope>NUCLEOTIDE SEQUENCE</scope>
</reference>
<evidence type="ECO:0000313" key="1">
    <source>
        <dbReference type="EMBL" id="JAH19893.1"/>
    </source>
</evidence>
<proteinExistence type="predicted"/>